<name>A0A1C3WIW1_9HYPH</name>
<dbReference type="PROSITE" id="PS51186">
    <property type="entry name" value="GNAT"/>
    <property type="match status" value="1"/>
</dbReference>
<accession>A0A1C3WIW1</accession>
<dbReference type="CDD" id="cd04301">
    <property type="entry name" value="NAT_SF"/>
    <property type="match status" value="1"/>
</dbReference>
<evidence type="ECO:0000313" key="3">
    <source>
        <dbReference type="Proteomes" id="UP000199205"/>
    </source>
</evidence>
<reference evidence="2 3" key="1">
    <citation type="submission" date="2016-08" db="EMBL/GenBank/DDBJ databases">
        <authorList>
            <person name="Seilhamer J.J."/>
        </authorList>
    </citation>
    <scope>NUCLEOTIDE SEQUENCE [LARGE SCALE GENOMIC DNA]</scope>
    <source>
        <strain evidence="2 3">P1-7</strain>
    </source>
</reference>
<dbReference type="AlphaFoldDB" id="A0A1C3WIW1"/>
<evidence type="ECO:0000259" key="1">
    <source>
        <dbReference type="PROSITE" id="PS51186"/>
    </source>
</evidence>
<dbReference type="OrthoDB" id="9787920at2"/>
<sequence length="146" mass="16214">MRDLLSIAVEVEGAPDATTRQLIDQGLDEYNSSKAGPDNAEDLWVIAREGEGVVKGGVKARTFYRWMFVDWLWVSNSVRGAGVGSLLMDKAEAVARERGCVGAYVDTFSFQAPDFYRSRGYEEFGRIEGLPAGHACIWLRKTFVDV</sequence>
<organism evidence="2 3">
    <name type="scientific">Rhizobium lusitanum</name>
    <dbReference type="NCBI Taxonomy" id="293958"/>
    <lineage>
        <taxon>Bacteria</taxon>
        <taxon>Pseudomonadati</taxon>
        <taxon>Pseudomonadota</taxon>
        <taxon>Alphaproteobacteria</taxon>
        <taxon>Hyphomicrobiales</taxon>
        <taxon>Rhizobiaceae</taxon>
        <taxon>Rhizobium/Agrobacterium group</taxon>
        <taxon>Rhizobium</taxon>
    </lineage>
</organism>
<dbReference type="Gene3D" id="3.40.630.30">
    <property type="match status" value="1"/>
</dbReference>
<dbReference type="EMBL" id="FMAF01000012">
    <property type="protein sequence ID" value="SCB39664.1"/>
    <property type="molecule type" value="Genomic_DNA"/>
</dbReference>
<protein>
    <submittedName>
        <fullName evidence="2">N-acetylglutamate synthase, GNAT family</fullName>
    </submittedName>
</protein>
<dbReference type="Pfam" id="PF00583">
    <property type="entry name" value="Acetyltransf_1"/>
    <property type="match status" value="1"/>
</dbReference>
<dbReference type="SUPFAM" id="SSF55729">
    <property type="entry name" value="Acyl-CoA N-acyltransferases (Nat)"/>
    <property type="match status" value="1"/>
</dbReference>
<dbReference type="InterPro" id="IPR016181">
    <property type="entry name" value="Acyl_CoA_acyltransferase"/>
</dbReference>
<gene>
    <name evidence="2" type="ORF">GA0061101_11237</name>
</gene>
<dbReference type="GO" id="GO:0016747">
    <property type="term" value="F:acyltransferase activity, transferring groups other than amino-acyl groups"/>
    <property type="evidence" value="ECO:0007669"/>
    <property type="project" value="InterPro"/>
</dbReference>
<proteinExistence type="predicted"/>
<feature type="domain" description="N-acetyltransferase" evidence="1">
    <location>
        <begin position="1"/>
        <end position="144"/>
    </location>
</feature>
<dbReference type="Proteomes" id="UP000199205">
    <property type="component" value="Unassembled WGS sequence"/>
</dbReference>
<dbReference type="InterPro" id="IPR000182">
    <property type="entry name" value="GNAT_dom"/>
</dbReference>
<evidence type="ECO:0000313" key="2">
    <source>
        <dbReference type="EMBL" id="SCB39664.1"/>
    </source>
</evidence>